<dbReference type="AlphaFoldDB" id="A0A1B0AC80"/>
<protein>
    <submittedName>
        <fullName evidence="1">Uncharacterized protein</fullName>
    </submittedName>
</protein>
<evidence type="ECO:0000313" key="2">
    <source>
        <dbReference type="Proteomes" id="UP000092445"/>
    </source>
</evidence>
<sequence>MAAVAATKQRLQLEDSQLNLTILRKFVNLNLKSRNTGSMHRNVGAFGMRINFTFLSQSISCGFTDKEPRVEIFLQCSGATLDIIYKFKRLVLVNGVNTVTHARLVTSVEKFSALSGSVIENIALSISGSLQQVITKMSQANVYRFSNKDPRLIQLTQGMKSEDHAQRWVKNAAAAEYKIFTCYKTNFAMPSLDKKRTQATVIRNVKYFIAEDCWTSAKKPKPSRRQEAERVLCLF</sequence>
<reference evidence="1" key="2">
    <citation type="submission" date="2020-05" db="UniProtKB">
        <authorList>
            <consortium name="EnsemblMetazoa"/>
        </authorList>
    </citation>
    <scope>IDENTIFICATION</scope>
    <source>
        <strain evidence="1">IAEA</strain>
    </source>
</reference>
<proteinExistence type="predicted"/>
<keyword evidence="2" id="KW-1185">Reference proteome</keyword>
<organism evidence="1 2">
    <name type="scientific">Glossina pallidipes</name>
    <name type="common">Tsetse fly</name>
    <dbReference type="NCBI Taxonomy" id="7398"/>
    <lineage>
        <taxon>Eukaryota</taxon>
        <taxon>Metazoa</taxon>
        <taxon>Ecdysozoa</taxon>
        <taxon>Arthropoda</taxon>
        <taxon>Hexapoda</taxon>
        <taxon>Insecta</taxon>
        <taxon>Pterygota</taxon>
        <taxon>Neoptera</taxon>
        <taxon>Endopterygota</taxon>
        <taxon>Diptera</taxon>
        <taxon>Brachycera</taxon>
        <taxon>Muscomorpha</taxon>
        <taxon>Hippoboscoidea</taxon>
        <taxon>Glossinidae</taxon>
        <taxon>Glossina</taxon>
    </lineage>
</organism>
<name>A0A1B0AC80_GLOPL</name>
<dbReference type="VEuPathDB" id="VectorBase:GPAI040881"/>
<evidence type="ECO:0000313" key="1">
    <source>
        <dbReference type="EnsemblMetazoa" id="GPAI040881-PA"/>
    </source>
</evidence>
<accession>A0A1B0AC80</accession>
<reference evidence="2" key="1">
    <citation type="submission" date="2014-03" db="EMBL/GenBank/DDBJ databases">
        <authorList>
            <person name="Aksoy S."/>
            <person name="Warren W."/>
            <person name="Wilson R.K."/>
        </authorList>
    </citation>
    <scope>NUCLEOTIDE SEQUENCE [LARGE SCALE GENOMIC DNA]</scope>
    <source>
        <strain evidence="2">IAEA</strain>
    </source>
</reference>
<dbReference type="Proteomes" id="UP000092445">
    <property type="component" value="Unassembled WGS sequence"/>
</dbReference>
<dbReference type="EnsemblMetazoa" id="GPAI040881-RA">
    <property type="protein sequence ID" value="GPAI040881-PA"/>
    <property type="gene ID" value="GPAI040881"/>
</dbReference>